<accession>A0A1J1J9U2</accession>
<feature type="compositionally biased region" description="Basic and acidic residues" evidence="1">
    <location>
        <begin position="16"/>
        <end position="28"/>
    </location>
</feature>
<proteinExistence type="predicted"/>
<organism evidence="2 3">
    <name type="scientific">Clunio marinus</name>
    <dbReference type="NCBI Taxonomy" id="568069"/>
    <lineage>
        <taxon>Eukaryota</taxon>
        <taxon>Metazoa</taxon>
        <taxon>Ecdysozoa</taxon>
        <taxon>Arthropoda</taxon>
        <taxon>Hexapoda</taxon>
        <taxon>Insecta</taxon>
        <taxon>Pterygota</taxon>
        <taxon>Neoptera</taxon>
        <taxon>Endopterygota</taxon>
        <taxon>Diptera</taxon>
        <taxon>Nematocera</taxon>
        <taxon>Chironomoidea</taxon>
        <taxon>Chironomidae</taxon>
        <taxon>Clunio</taxon>
    </lineage>
</organism>
<evidence type="ECO:0000256" key="1">
    <source>
        <dbReference type="SAM" id="MobiDB-lite"/>
    </source>
</evidence>
<evidence type="ECO:0000313" key="3">
    <source>
        <dbReference type="Proteomes" id="UP000183832"/>
    </source>
</evidence>
<gene>
    <name evidence="2" type="ORF">CLUMA_CG021500</name>
</gene>
<reference evidence="2 3" key="1">
    <citation type="submission" date="2015-04" db="EMBL/GenBank/DDBJ databases">
        <authorList>
            <person name="Syromyatnikov M.Y."/>
            <person name="Popov V.N."/>
        </authorList>
    </citation>
    <scope>NUCLEOTIDE SEQUENCE [LARGE SCALE GENOMIC DNA]</scope>
</reference>
<keyword evidence="3" id="KW-1185">Reference proteome</keyword>
<dbReference type="Proteomes" id="UP000183832">
    <property type="component" value="Unassembled WGS sequence"/>
</dbReference>
<sequence>MKSARMNQENSNVLKSKKEMSKNKKRQDIYNNVTMGLAGLNPTLKTNRVDLNAKTICQSFHKHSKKLKQINKILQDLINNEPKN</sequence>
<name>A0A1J1J9U2_9DIPT</name>
<feature type="compositionally biased region" description="Polar residues" evidence="1">
    <location>
        <begin position="1"/>
        <end position="14"/>
    </location>
</feature>
<dbReference type="AlphaFoldDB" id="A0A1J1J9U2"/>
<evidence type="ECO:0000313" key="2">
    <source>
        <dbReference type="EMBL" id="CRL08294.1"/>
    </source>
</evidence>
<protein>
    <submittedName>
        <fullName evidence="2">CLUMA_CG021500, isoform A</fullName>
    </submittedName>
</protein>
<feature type="region of interest" description="Disordered" evidence="1">
    <location>
        <begin position="1"/>
        <end position="28"/>
    </location>
</feature>
<dbReference type="EMBL" id="CVRI01000075">
    <property type="protein sequence ID" value="CRL08294.1"/>
    <property type="molecule type" value="Genomic_DNA"/>
</dbReference>